<feature type="region of interest" description="Disordered" evidence="3">
    <location>
        <begin position="691"/>
        <end position="767"/>
    </location>
</feature>
<dbReference type="RefSeq" id="XP_027697198.1">
    <property type="nucleotide sequence ID" value="XM_027841397.1"/>
</dbReference>
<dbReference type="Ensembl" id="ENSVURT00010034712.1">
    <property type="protein sequence ID" value="ENSVURP00010030486.1"/>
    <property type="gene ID" value="ENSVURG00010023311.1"/>
</dbReference>
<reference evidence="5" key="1">
    <citation type="submission" date="2018-12" db="EMBL/GenBank/DDBJ databases">
        <authorList>
            <person name="Yazar S."/>
        </authorList>
    </citation>
    <scope>NUCLEOTIDE SEQUENCE [LARGE SCALE GENOMIC DNA]</scope>
</reference>
<dbReference type="GeneTree" id="ENSGT00950000182852"/>
<feature type="region of interest" description="Disordered" evidence="3">
    <location>
        <begin position="485"/>
        <end position="531"/>
    </location>
</feature>
<dbReference type="OrthoDB" id="9946011at2759"/>
<dbReference type="PANTHER" id="PTHR23166">
    <property type="entry name" value="FILAMIN/GPBP-INTERACTING PROTEIN"/>
    <property type="match status" value="1"/>
</dbReference>
<feature type="compositionally biased region" description="Low complexity" evidence="3">
    <location>
        <begin position="609"/>
        <end position="621"/>
    </location>
</feature>
<dbReference type="GO" id="GO:0070160">
    <property type="term" value="C:tight junction"/>
    <property type="evidence" value="ECO:0007669"/>
    <property type="project" value="Ensembl"/>
</dbReference>
<dbReference type="GO" id="GO:0005813">
    <property type="term" value="C:centrosome"/>
    <property type="evidence" value="ECO:0007669"/>
    <property type="project" value="Ensembl"/>
</dbReference>
<dbReference type="RefSeq" id="XP_027697199.1">
    <property type="nucleotide sequence ID" value="XM_027841398.1"/>
</dbReference>
<dbReference type="CTD" id="7798"/>
<organism evidence="4 5">
    <name type="scientific">Vombatus ursinus</name>
    <name type="common">Common wombat</name>
    <dbReference type="NCBI Taxonomy" id="29139"/>
    <lineage>
        <taxon>Eukaryota</taxon>
        <taxon>Metazoa</taxon>
        <taxon>Chordata</taxon>
        <taxon>Craniata</taxon>
        <taxon>Vertebrata</taxon>
        <taxon>Euteleostomi</taxon>
        <taxon>Mammalia</taxon>
        <taxon>Metatheria</taxon>
        <taxon>Diprotodontia</taxon>
        <taxon>Vombatidae</taxon>
        <taxon>Vombatus</taxon>
    </lineage>
</organism>
<feature type="region of interest" description="Disordered" evidence="3">
    <location>
        <begin position="248"/>
        <end position="293"/>
    </location>
</feature>
<dbReference type="OMA" id="NVKKIMG"/>
<feature type="coiled-coil region" evidence="2">
    <location>
        <begin position="13"/>
        <end position="220"/>
    </location>
</feature>
<accession>A0A4X2M8B9</accession>
<feature type="compositionally biased region" description="Basic and acidic residues" evidence="3">
    <location>
        <begin position="721"/>
        <end position="735"/>
    </location>
</feature>
<reference evidence="4" key="2">
    <citation type="submission" date="2025-08" db="UniProtKB">
        <authorList>
            <consortium name="Ensembl"/>
        </authorList>
    </citation>
    <scope>IDENTIFICATION</scope>
</reference>
<dbReference type="GeneID" id="114027376"/>
<gene>
    <name evidence="4" type="primary">LUZP1</name>
</gene>
<feature type="region of interest" description="Disordered" evidence="3">
    <location>
        <begin position="355"/>
        <end position="455"/>
    </location>
</feature>
<keyword evidence="1 2" id="KW-0175">Coiled coil</keyword>
<dbReference type="GO" id="GO:0008017">
    <property type="term" value="F:microtubule binding"/>
    <property type="evidence" value="ECO:0007669"/>
    <property type="project" value="Ensembl"/>
</dbReference>
<evidence type="ECO:0000256" key="3">
    <source>
        <dbReference type="SAM" id="MobiDB-lite"/>
    </source>
</evidence>
<dbReference type="GO" id="GO:0003281">
    <property type="term" value="P:ventricular septum development"/>
    <property type="evidence" value="ECO:0007669"/>
    <property type="project" value="Ensembl"/>
</dbReference>
<feature type="region of interest" description="Disordered" evidence="3">
    <location>
        <begin position="558"/>
        <end position="627"/>
    </location>
</feature>
<dbReference type="Proteomes" id="UP000314987">
    <property type="component" value="Unassembled WGS sequence"/>
</dbReference>
<dbReference type="GO" id="GO:0000775">
    <property type="term" value="C:chromosome, centromeric region"/>
    <property type="evidence" value="ECO:0007669"/>
    <property type="project" value="Ensembl"/>
</dbReference>
<evidence type="ECO:0000313" key="4">
    <source>
        <dbReference type="Ensembl" id="ENSVURP00010030486.1"/>
    </source>
</evidence>
<protein>
    <submittedName>
        <fullName evidence="4">Leucine zipper protein 1</fullName>
    </submittedName>
</protein>
<dbReference type="AlphaFoldDB" id="A0A4X2M8B9"/>
<dbReference type="GO" id="GO:0001725">
    <property type="term" value="C:stress fiber"/>
    <property type="evidence" value="ECO:0007669"/>
    <property type="project" value="Ensembl"/>
</dbReference>
<feature type="compositionally biased region" description="Basic and acidic residues" evidence="3">
    <location>
        <begin position="255"/>
        <end position="293"/>
    </location>
</feature>
<dbReference type="GO" id="GO:0036064">
    <property type="term" value="C:ciliary basal body"/>
    <property type="evidence" value="ECO:0007669"/>
    <property type="project" value="Ensembl"/>
</dbReference>
<sequence>MAEYSGYKEVASSRHLRFKLQSLGRRLDELEEATKSLQKAEDELLDLQDKVIQAEGSNSSMLAEVEALRKRVLKIEGKDEEIKRAEDLCQLMKEKLEEEESLTRELKAEIERLQKRMAELEKLEEAFGRSKNDCTQLCLSLNEERNLTKKISSELETLRVKVKELETSEDRLDKTEQSLVSELEKLKSLTLSFVSERKYLNDRDRENEKLIKELTQKLEQNNKVNLADHPRNASTLLDRNDLRIEDGISSTLPSKEARRKGTLDYRKQGENETRNKSENEKNRDQEDNKVKDLNQEIEKLKTQIKHYESLEEELKKTRAQNNDLKDSYLSEQNKNKVLTSQLEEVKLQLKNQKDLENGEVESEESFLLNKGRQHERPKYRGLVNESPTSRYKSRELSPQHRRGERPRYKELVPSNDNAPHNSKSVSGSSAANRRATKASSAVLGMDNISQDAKRPEDNFAAGFSLSEGKRAREQPPVLSRYPPAAQEHRGLKGPSKPGHENGLKGKVEKTSRVFNEASHGDRATRTETTVASAGSRVLRVNRVASLDASLEAVSAKKILNPSGGNQGSSGLAAELGTSKATDPLASSRRSSSEGLSKCKRPTNGQEAESSPPSLKPPVLSKGSYGSRSQEDILQGFVAVSKEEHDQPVSVVMEDSSQHEALRCRVIKPGGRDRLDLEDDGDTDSLVTAKLVNTTITPEPESKRQPGSREMPRSRAALRTPLFDDRDVGADTEPGKPGRSAAAEFQEANSSGVKSRRPFSPREALRSKAVIKPVIIDKDVKEVMGGVGAEAVSEKPKPTSRSVPNKVTSCITIYPVEVSSPRGSTSEAPRERHTSTSNIQVGPSEMSSVTNHISLPFEISINKNDITRQITDADPAGDLPPRNRPETVVSRSSITIKPSEPGERNSQEPPSESPRWKSHCPPLEMEPSDTKHVTVRSAWRTRRDLNSLEEPLAQRGKNVDPLNAYMQRSSTDFSELERPRPSPFEQGVRSGAGNPGDGPEPSSRRTQSSLTVSEVLTRRGRVGDSVTAAALNRPAGLEEAEGSNPNSFRWQHNCVERPELPAKRPPELLRVRAEERVRRAKHSSDEN</sequence>
<feature type="compositionally biased region" description="Polar residues" evidence="3">
    <location>
        <begin position="1003"/>
        <end position="1013"/>
    </location>
</feature>
<dbReference type="GO" id="GO:0030496">
    <property type="term" value="C:midbody"/>
    <property type="evidence" value="ECO:0007669"/>
    <property type="project" value="Ensembl"/>
</dbReference>
<feature type="compositionally biased region" description="Polar residues" evidence="3">
    <location>
        <begin position="414"/>
        <end position="431"/>
    </location>
</feature>
<dbReference type="STRING" id="29139.ENSVURP00010030486"/>
<reference evidence="4" key="3">
    <citation type="submission" date="2025-09" db="UniProtKB">
        <authorList>
            <consortium name="Ensembl"/>
        </authorList>
    </citation>
    <scope>IDENTIFICATION</scope>
</reference>
<evidence type="ECO:0000313" key="5">
    <source>
        <dbReference type="Proteomes" id="UP000314987"/>
    </source>
</evidence>
<name>A0A4X2M8B9_VOMUR</name>
<dbReference type="GO" id="GO:1902018">
    <property type="term" value="P:negative regulation of cilium assembly"/>
    <property type="evidence" value="ECO:0007669"/>
    <property type="project" value="Ensembl"/>
</dbReference>
<dbReference type="PANTHER" id="PTHR23166:SF7">
    <property type="entry name" value="LEUCINE ZIPPER PROTEIN 1"/>
    <property type="match status" value="1"/>
</dbReference>
<dbReference type="GO" id="GO:0061635">
    <property type="term" value="P:regulation of protein complex stability"/>
    <property type="evidence" value="ECO:0007669"/>
    <property type="project" value="Ensembl"/>
</dbReference>
<feature type="compositionally biased region" description="Basic and acidic residues" evidence="3">
    <location>
        <begin position="497"/>
        <end position="511"/>
    </location>
</feature>
<dbReference type="GO" id="GO:0021503">
    <property type="term" value="P:neural fold bending"/>
    <property type="evidence" value="ECO:0007669"/>
    <property type="project" value="Ensembl"/>
</dbReference>
<dbReference type="GO" id="GO:0051015">
    <property type="term" value="F:actin filament binding"/>
    <property type="evidence" value="ECO:0007669"/>
    <property type="project" value="Ensembl"/>
</dbReference>
<dbReference type="GO" id="GO:0043149">
    <property type="term" value="P:stress fiber assembly"/>
    <property type="evidence" value="ECO:0007669"/>
    <property type="project" value="Ensembl"/>
</dbReference>
<feature type="compositionally biased region" description="Polar residues" evidence="3">
    <location>
        <begin position="834"/>
        <end position="845"/>
    </location>
</feature>
<dbReference type="GO" id="GO:0003383">
    <property type="term" value="P:apical constriction"/>
    <property type="evidence" value="ECO:0007669"/>
    <property type="project" value="Ensembl"/>
</dbReference>
<keyword evidence="5" id="KW-1185">Reference proteome</keyword>
<feature type="region of interest" description="Disordered" evidence="3">
    <location>
        <begin position="817"/>
        <end position="845"/>
    </location>
</feature>
<proteinExistence type="predicted"/>
<dbReference type="GO" id="GO:0090537">
    <property type="term" value="C:CERF complex"/>
    <property type="evidence" value="ECO:0007669"/>
    <property type="project" value="Ensembl"/>
</dbReference>
<dbReference type="GO" id="GO:0051233">
    <property type="term" value="C:spindle midzone"/>
    <property type="evidence" value="ECO:0007669"/>
    <property type="project" value="Ensembl"/>
</dbReference>
<evidence type="ECO:0000256" key="2">
    <source>
        <dbReference type="SAM" id="Coils"/>
    </source>
</evidence>
<dbReference type="GO" id="GO:0005884">
    <property type="term" value="C:actin filament"/>
    <property type="evidence" value="ECO:0007669"/>
    <property type="project" value="Ensembl"/>
</dbReference>
<feature type="region of interest" description="Disordered" evidence="3">
    <location>
        <begin position="865"/>
        <end position="1020"/>
    </location>
</feature>
<dbReference type="GO" id="GO:0060840">
    <property type="term" value="P:artery development"/>
    <property type="evidence" value="ECO:0007669"/>
    <property type="project" value="Ensembl"/>
</dbReference>
<evidence type="ECO:0000256" key="1">
    <source>
        <dbReference type="ARBA" id="ARBA00023054"/>
    </source>
</evidence>
<dbReference type="InterPro" id="IPR050719">
    <property type="entry name" value="Cortactin-Actin_Reg"/>
</dbReference>
<dbReference type="GO" id="GO:0036213">
    <property type="term" value="P:contractile ring contraction"/>
    <property type="evidence" value="ECO:0007669"/>
    <property type="project" value="Ensembl"/>
</dbReference>